<evidence type="ECO:0000256" key="3">
    <source>
        <dbReference type="ARBA" id="ARBA00022801"/>
    </source>
</evidence>
<evidence type="ECO:0000256" key="1">
    <source>
        <dbReference type="ARBA" id="ARBA00004477"/>
    </source>
</evidence>
<dbReference type="AlphaFoldDB" id="A0AAW0ALY1"/>
<dbReference type="PANTHER" id="PTHR23129:SF0">
    <property type="entry name" value="ACYL-COENZYME A DIPHOSPHATASE FITM2"/>
    <property type="match status" value="1"/>
</dbReference>
<gene>
    <name evidence="9" type="ORF">R3P38DRAFT_2545987</name>
</gene>
<accession>A0AAW0ALY1</accession>
<keyword evidence="3" id="KW-0378">Hydrolase</keyword>
<comment type="subcellular location">
    <subcellularLocation>
        <location evidence="1">Endoplasmic reticulum membrane</location>
        <topology evidence="1">Multi-pass membrane protein</topology>
    </subcellularLocation>
</comment>
<dbReference type="EMBL" id="JAWWNJ010000058">
    <property type="protein sequence ID" value="KAK7013914.1"/>
    <property type="molecule type" value="Genomic_DNA"/>
</dbReference>
<dbReference type="InterPro" id="IPR019388">
    <property type="entry name" value="FIT"/>
</dbReference>
<keyword evidence="7 8" id="KW-0472">Membrane</keyword>
<evidence type="ECO:0000256" key="6">
    <source>
        <dbReference type="ARBA" id="ARBA00023098"/>
    </source>
</evidence>
<comment type="caution">
    <text evidence="9">The sequence shown here is derived from an EMBL/GenBank/DDBJ whole genome shotgun (WGS) entry which is preliminary data.</text>
</comment>
<organism evidence="9 10">
    <name type="scientific">Favolaschia claudopus</name>
    <dbReference type="NCBI Taxonomy" id="2862362"/>
    <lineage>
        <taxon>Eukaryota</taxon>
        <taxon>Fungi</taxon>
        <taxon>Dikarya</taxon>
        <taxon>Basidiomycota</taxon>
        <taxon>Agaricomycotina</taxon>
        <taxon>Agaricomycetes</taxon>
        <taxon>Agaricomycetidae</taxon>
        <taxon>Agaricales</taxon>
        <taxon>Marasmiineae</taxon>
        <taxon>Mycenaceae</taxon>
        <taxon>Favolaschia</taxon>
    </lineage>
</organism>
<evidence type="ECO:0000313" key="9">
    <source>
        <dbReference type="EMBL" id="KAK7013914.1"/>
    </source>
</evidence>
<evidence type="ECO:0000256" key="7">
    <source>
        <dbReference type="ARBA" id="ARBA00023136"/>
    </source>
</evidence>
<evidence type="ECO:0000256" key="8">
    <source>
        <dbReference type="SAM" id="Phobius"/>
    </source>
</evidence>
<evidence type="ECO:0000313" key="10">
    <source>
        <dbReference type="Proteomes" id="UP001362999"/>
    </source>
</evidence>
<feature type="transmembrane region" description="Helical" evidence="8">
    <location>
        <begin position="210"/>
        <end position="236"/>
    </location>
</feature>
<sequence length="259" mass="28862">MQFLAFFAVSSILFWGTTYSIVFDTYLDTSNPRLAHLHQSSGSTHFWADKRSLLNVYFIKQAWGWTSAAFLLACCTGHDHTRVLQSFRRWFTASAAWTLLTRWCFGPSIFDRIILSTGGECVLPSLSASKDLTIFSVPLHFCLTRTSISPDSHPYIFRGSSFHAYDGQGGKPRLSRGHDVSGHTFLLSLSVLLLAEQIRPHFGLPHWSKAQALAVCSNMALILVWLFAIGTTSVYFHTPEEKISGYVLGVASFGLSQIS</sequence>
<keyword evidence="4" id="KW-0256">Endoplasmic reticulum</keyword>
<dbReference type="Proteomes" id="UP001362999">
    <property type="component" value="Unassembled WGS sequence"/>
</dbReference>
<dbReference type="Pfam" id="PF10261">
    <property type="entry name" value="FIT"/>
    <property type="match status" value="2"/>
</dbReference>
<reference evidence="9 10" key="1">
    <citation type="journal article" date="2024" name="J Genomics">
        <title>Draft genome sequencing and assembly of Favolaschia claudopus CIRM-BRFM 2984 isolated from oak limbs.</title>
        <authorList>
            <person name="Navarro D."/>
            <person name="Drula E."/>
            <person name="Chaduli D."/>
            <person name="Cazenave R."/>
            <person name="Ahrendt S."/>
            <person name="Wang J."/>
            <person name="Lipzen A."/>
            <person name="Daum C."/>
            <person name="Barry K."/>
            <person name="Grigoriev I.V."/>
            <person name="Favel A."/>
            <person name="Rosso M.N."/>
            <person name="Martin F."/>
        </authorList>
    </citation>
    <scope>NUCLEOTIDE SEQUENCE [LARGE SCALE GENOMIC DNA]</scope>
    <source>
        <strain evidence="9 10">CIRM-BRFM 2984</strain>
    </source>
</reference>
<dbReference type="GO" id="GO:0008654">
    <property type="term" value="P:phospholipid biosynthetic process"/>
    <property type="evidence" value="ECO:0007669"/>
    <property type="project" value="TreeGrafter"/>
</dbReference>
<keyword evidence="6" id="KW-0443">Lipid metabolism</keyword>
<protein>
    <submittedName>
        <fullName evidence="9">Fat storage-inducing transmembrane protein</fullName>
    </submittedName>
</protein>
<keyword evidence="2 8" id="KW-0812">Transmembrane</keyword>
<evidence type="ECO:0000256" key="5">
    <source>
        <dbReference type="ARBA" id="ARBA00022989"/>
    </source>
</evidence>
<keyword evidence="5 8" id="KW-1133">Transmembrane helix</keyword>
<dbReference type="GO" id="GO:0005789">
    <property type="term" value="C:endoplasmic reticulum membrane"/>
    <property type="evidence" value="ECO:0007669"/>
    <property type="project" value="UniProtKB-SubCell"/>
</dbReference>
<keyword evidence="10" id="KW-1185">Reference proteome</keyword>
<name>A0AAW0ALY1_9AGAR</name>
<proteinExistence type="predicted"/>
<dbReference type="GO" id="GO:0019915">
    <property type="term" value="P:lipid storage"/>
    <property type="evidence" value="ECO:0007669"/>
    <property type="project" value="InterPro"/>
</dbReference>
<dbReference type="GO" id="GO:0034389">
    <property type="term" value="P:lipid droplet organization"/>
    <property type="evidence" value="ECO:0007669"/>
    <property type="project" value="TreeGrafter"/>
</dbReference>
<evidence type="ECO:0000256" key="2">
    <source>
        <dbReference type="ARBA" id="ARBA00022692"/>
    </source>
</evidence>
<dbReference type="PANTHER" id="PTHR23129">
    <property type="entry name" value="ACYL-COENZYME A DIPHOSPHATASE FITM2"/>
    <property type="match status" value="1"/>
</dbReference>
<dbReference type="GO" id="GO:0010945">
    <property type="term" value="F:coenzyme A diphosphatase activity"/>
    <property type="evidence" value="ECO:0007669"/>
    <property type="project" value="InterPro"/>
</dbReference>
<evidence type="ECO:0000256" key="4">
    <source>
        <dbReference type="ARBA" id="ARBA00022824"/>
    </source>
</evidence>